<sequence length="109" mass="12385">MSNITEQEKKFADAFVYLFFHAPAVMPGMKEDAAAYAGYDLPTDRNAADTFATALYQKPSIRKYIDAELERFREILSDDQSMNLWKHISEFKPGESTNDVLCGGCIIRH</sequence>
<reference evidence="1" key="1">
    <citation type="journal article" date="2021" name="Proc. Natl. Acad. Sci. U.S.A.">
        <title>A Catalog of Tens of Thousands of Viruses from Human Metagenomes Reveals Hidden Associations with Chronic Diseases.</title>
        <authorList>
            <person name="Tisza M.J."/>
            <person name="Buck C.B."/>
        </authorList>
    </citation>
    <scope>NUCLEOTIDE SEQUENCE</scope>
    <source>
        <strain evidence="1">Ctdsp2</strain>
    </source>
</reference>
<name>A0A8S5N814_9CAUD</name>
<evidence type="ECO:0000313" key="1">
    <source>
        <dbReference type="EMBL" id="DAD90400.1"/>
    </source>
</evidence>
<protein>
    <submittedName>
        <fullName evidence="1">Terminase small subunit</fullName>
    </submittedName>
</protein>
<dbReference type="InterPro" id="IPR038713">
    <property type="entry name" value="Terminase_Gp1_N_sf"/>
</dbReference>
<dbReference type="Gene3D" id="1.10.10.1400">
    <property type="entry name" value="Terminase, small subunit, N-terminal DNA-binding domain, HTH motif"/>
    <property type="match status" value="1"/>
</dbReference>
<dbReference type="EMBL" id="BK015085">
    <property type="protein sequence ID" value="DAD90400.1"/>
    <property type="molecule type" value="Genomic_DNA"/>
</dbReference>
<organism evidence="1">
    <name type="scientific">Myoviridae sp. ctdsp2</name>
    <dbReference type="NCBI Taxonomy" id="2826672"/>
    <lineage>
        <taxon>Viruses</taxon>
        <taxon>Duplodnaviria</taxon>
        <taxon>Heunggongvirae</taxon>
        <taxon>Uroviricota</taxon>
        <taxon>Caudoviricetes</taxon>
    </lineage>
</organism>
<proteinExistence type="predicted"/>
<accession>A0A8S5N814</accession>